<dbReference type="PIRSF" id="PIRSF006779">
    <property type="entry name" value="UCP006779"/>
    <property type="match status" value="1"/>
</dbReference>
<dbReference type="PANTHER" id="PTHR35092:SF1">
    <property type="entry name" value="CHLORINASE MJ1651"/>
    <property type="match status" value="1"/>
</dbReference>
<sequence>MPIITLTTDIGQNDYIVGAIKGQLLTADPSCNIVDITHCLSPFNYLQAAYICGNAYKYYPAGTIHILLVNLFDTHPDHMLVASHNNQYIACPDNGILTLITGAKPADIVAVPIEQQSSMGVLQITQSLAAALGLLMKGAALPQIGDPRVKMEEKYPLRATVGPDWMEGQIIFIDNFENVVVNITQQEFEEQRKGRKFKIVFTRNEMIDTLSRNYASVAAGEKLAWFNSAGYLEIAINKGNVAGLFGLQGFSETAKHATLHNKWFYQTVRIFFE</sequence>
<organism evidence="5 6">
    <name type="scientific">Filimonas lacunae</name>
    <dbReference type="NCBI Taxonomy" id="477680"/>
    <lineage>
        <taxon>Bacteria</taxon>
        <taxon>Pseudomonadati</taxon>
        <taxon>Bacteroidota</taxon>
        <taxon>Chitinophagia</taxon>
        <taxon>Chitinophagales</taxon>
        <taxon>Chitinophagaceae</taxon>
        <taxon>Filimonas</taxon>
    </lineage>
</organism>
<evidence type="ECO:0000313" key="6">
    <source>
        <dbReference type="Proteomes" id="UP000186917"/>
    </source>
</evidence>
<dbReference type="Proteomes" id="UP000186917">
    <property type="component" value="Unassembled WGS sequence"/>
</dbReference>
<dbReference type="EMBL" id="FTOR01000008">
    <property type="protein sequence ID" value="SIT29280.1"/>
    <property type="molecule type" value="Genomic_DNA"/>
</dbReference>
<dbReference type="Pfam" id="PF20257">
    <property type="entry name" value="SAM_HAT_C"/>
    <property type="match status" value="1"/>
</dbReference>
<dbReference type="InterPro" id="IPR002747">
    <property type="entry name" value="SAM_OH_AdoTrfase"/>
</dbReference>
<evidence type="ECO:0000259" key="4">
    <source>
        <dbReference type="Pfam" id="PF20257"/>
    </source>
</evidence>
<dbReference type="SUPFAM" id="SSF101852">
    <property type="entry name" value="Bacterial fluorinating enzyme, C-terminal domain"/>
    <property type="match status" value="1"/>
</dbReference>
<keyword evidence="6" id="KW-1185">Reference proteome</keyword>
<name>A0A173MDS8_9BACT</name>
<dbReference type="InterPro" id="IPR023228">
    <property type="entry name" value="SAM_OH_AdoTrfase_N_sf"/>
</dbReference>
<reference evidence="6" key="1">
    <citation type="submission" date="2017-01" db="EMBL/GenBank/DDBJ databases">
        <authorList>
            <person name="Varghese N."/>
            <person name="Submissions S."/>
        </authorList>
    </citation>
    <scope>NUCLEOTIDE SEQUENCE [LARGE SCALE GENOMIC DNA]</scope>
    <source>
        <strain evidence="6">DSM 21054</strain>
    </source>
</reference>
<evidence type="ECO:0000259" key="3">
    <source>
        <dbReference type="Pfam" id="PF01887"/>
    </source>
</evidence>
<gene>
    <name evidence="5" type="ORF">SAMN05421788_108269</name>
</gene>
<accession>A0A173MDS8</accession>
<dbReference type="Gene3D" id="2.40.30.90">
    <property type="entry name" value="Bacterial fluorinating enzyme like"/>
    <property type="match status" value="1"/>
</dbReference>
<keyword evidence="1" id="KW-0949">S-adenosyl-L-methionine</keyword>
<dbReference type="InterPro" id="IPR046470">
    <property type="entry name" value="SAM_HAT_C"/>
</dbReference>
<feature type="domain" description="S-adenosyl-l-methionine hydroxide adenosyltransferase C-terminal" evidence="4">
    <location>
        <begin position="168"/>
        <end position="248"/>
    </location>
</feature>
<dbReference type="SUPFAM" id="SSF102522">
    <property type="entry name" value="Bacterial fluorinating enzyme, N-terminal domain"/>
    <property type="match status" value="1"/>
</dbReference>
<evidence type="ECO:0000256" key="2">
    <source>
        <dbReference type="ARBA" id="ARBA00024035"/>
    </source>
</evidence>
<dbReference type="PANTHER" id="PTHR35092">
    <property type="entry name" value="CHLORINASE MJ1651"/>
    <property type="match status" value="1"/>
</dbReference>
<dbReference type="KEGG" id="fln:FLA_1599"/>
<feature type="domain" description="S-adenosyl-l-methionine hydroxide adenosyltransferase N-terminal" evidence="3">
    <location>
        <begin position="4"/>
        <end position="139"/>
    </location>
</feature>
<dbReference type="Pfam" id="PF01887">
    <property type="entry name" value="SAM_HAT_N"/>
    <property type="match status" value="1"/>
</dbReference>
<evidence type="ECO:0000256" key="1">
    <source>
        <dbReference type="ARBA" id="ARBA00022691"/>
    </source>
</evidence>
<dbReference type="AlphaFoldDB" id="A0A173MDS8"/>
<evidence type="ECO:0000313" key="5">
    <source>
        <dbReference type="EMBL" id="SIT29280.1"/>
    </source>
</evidence>
<evidence type="ECO:0008006" key="7">
    <source>
        <dbReference type="Google" id="ProtNLM"/>
    </source>
</evidence>
<dbReference type="OrthoDB" id="9792195at2"/>
<dbReference type="Gene3D" id="3.40.50.10790">
    <property type="entry name" value="S-adenosyl-l-methionine hydroxide adenosyltransferase, N-terminal"/>
    <property type="match status" value="1"/>
</dbReference>
<protein>
    <recommendedName>
        <fullName evidence="7">S-adenosyl-l-methionine hydroxide adenosyltransferase</fullName>
    </recommendedName>
</protein>
<dbReference type="InterPro" id="IPR046469">
    <property type="entry name" value="SAM_HAT_N"/>
</dbReference>
<proteinExistence type="inferred from homology"/>
<dbReference type="InterPro" id="IPR023227">
    <property type="entry name" value="SAM_OH_AdoTrfase_C_sf"/>
</dbReference>
<dbReference type="STRING" id="477680.SAMN05421788_108269"/>
<comment type="similarity">
    <text evidence="2">Belongs to the SAM hydrolase / SAM-dependent halogenase family.</text>
</comment>
<dbReference type="RefSeq" id="WP_076381280.1">
    <property type="nucleotide sequence ID" value="NZ_AP017422.1"/>
</dbReference>